<keyword evidence="2" id="KW-0067">ATP-binding</keyword>
<protein>
    <recommendedName>
        <fullName evidence="4">Anticodon-binding domain-containing protein</fullName>
    </recommendedName>
</protein>
<evidence type="ECO:0000313" key="5">
    <source>
        <dbReference type="EMBL" id="GMA85536.1"/>
    </source>
</evidence>
<dbReference type="Pfam" id="PF03129">
    <property type="entry name" value="HGTP_anticodon"/>
    <property type="match status" value="1"/>
</dbReference>
<evidence type="ECO:0000259" key="4">
    <source>
        <dbReference type="Pfam" id="PF03129"/>
    </source>
</evidence>
<keyword evidence="1" id="KW-0963">Cytoplasm</keyword>
<accession>A0ABQ6JFJ1</accession>
<keyword evidence="2" id="KW-0547">Nucleotide-binding</keyword>
<name>A0ABQ6JFJ1_9ACTN</name>
<dbReference type="EMBL" id="BSUZ01000001">
    <property type="protein sequence ID" value="GMA85536.1"/>
    <property type="molecule type" value="Genomic_DNA"/>
</dbReference>
<organism evidence="5 6">
    <name type="scientific">Angustibacter aerolatus</name>
    <dbReference type="NCBI Taxonomy" id="1162965"/>
    <lineage>
        <taxon>Bacteria</taxon>
        <taxon>Bacillati</taxon>
        <taxon>Actinomycetota</taxon>
        <taxon>Actinomycetes</taxon>
        <taxon>Kineosporiales</taxon>
        <taxon>Kineosporiaceae</taxon>
    </lineage>
</organism>
<gene>
    <name evidence="5" type="ORF">GCM10025868_07860</name>
</gene>
<keyword evidence="6" id="KW-1185">Reference proteome</keyword>
<evidence type="ECO:0000313" key="6">
    <source>
        <dbReference type="Proteomes" id="UP001157017"/>
    </source>
</evidence>
<dbReference type="InterPro" id="IPR036621">
    <property type="entry name" value="Anticodon-bd_dom_sf"/>
</dbReference>
<evidence type="ECO:0000256" key="1">
    <source>
        <dbReference type="ARBA" id="ARBA00022490"/>
    </source>
</evidence>
<dbReference type="SUPFAM" id="SSF52954">
    <property type="entry name" value="Class II aaRS ABD-related"/>
    <property type="match status" value="1"/>
</dbReference>
<proteinExistence type="predicted"/>
<dbReference type="InterPro" id="IPR004154">
    <property type="entry name" value="Anticodon-bd"/>
</dbReference>
<evidence type="ECO:0000256" key="3">
    <source>
        <dbReference type="ARBA" id="ARBA00023146"/>
    </source>
</evidence>
<sequence length="44" mass="4568">MPTIVVLGRGLADGVVEVKDRASGERTDVPVAEVADHLVALVRG</sequence>
<feature type="domain" description="Anticodon-binding" evidence="4">
    <location>
        <begin position="2"/>
        <end position="39"/>
    </location>
</feature>
<reference evidence="6" key="1">
    <citation type="journal article" date="2019" name="Int. J. Syst. Evol. Microbiol.">
        <title>The Global Catalogue of Microorganisms (GCM) 10K type strain sequencing project: providing services to taxonomists for standard genome sequencing and annotation.</title>
        <authorList>
            <consortium name="The Broad Institute Genomics Platform"/>
            <consortium name="The Broad Institute Genome Sequencing Center for Infectious Disease"/>
            <person name="Wu L."/>
            <person name="Ma J."/>
        </authorList>
    </citation>
    <scope>NUCLEOTIDE SEQUENCE [LARGE SCALE GENOMIC DNA]</scope>
    <source>
        <strain evidence="6">NBRC 108730</strain>
    </source>
</reference>
<comment type="caution">
    <text evidence="5">The sequence shown here is derived from an EMBL/GenBank/DDBJ whole genome shotgun (WGS) entry which is preliminary data.</text>
</comment>
<evidence type="ECO:0000256" key="2">
    <source>
        <dbReference type="ARBA" id="ARBA00022840"/>
    </source>
</evidence>
<keyword evidence="3" id="KW-0436">Ligase</keyword>
<dbReference type="Gene3D" id="3.40.50.800">
    <property type="entry name" value="Anticodon-binding domain"/>
    <property type="match status" value="1"/>
</dbReference>
<keyword evidence="3" id="KW-0030">Aminoacyl-tRNA synthetase</keyword>
<dbReference type="Proteomes" id="UP001157017">
    <property type="component" value="Unassembled WGS sequence"/>
</dbReference>